<dbReference type="InParanoid" id="D8U3V2"/>
<gene>
    <name evidence="1" type="ORF">VOLCADRAFT_94079</name>
</gene>
<name>D8U3V2_VOLCA</name>
<keyword evidence="2" id="KW-1185">Reference proteome</keyword>
<dbReference type="RefSeq" id="XP_002953364.1">
    <property type="nucleotide sequence ID" value="XM_002953318.1"/>
</dbReference>
<dbReference type="AlphaFoldDB" id="D8U3V2"/>
<protein>
    <submittedName>
        <fullName evidence="1">Uncharacterized protein</fullName>
    </submittedName>
</protein>
<dbReference type="KEGG" id="vcn:VOLCADRAFT_94079"/>
<reference evidence="1 2" key="1">
    <citation type="journal article" date="2010" name="Science">
        <title>Genomic analysis of organismal complexity in the multicellular green alga Volvox carteri.</title>
        <authorList>
            <person name="Prochnik S.E."/>
            <person name="Umen J."/>
            <person name="Nedelcu A.M."/>
            <person name="Hallmann A."/>
            <person name="Miller S.M."/>
            <person name="Nishii I."/>
            <person name="Ferris P."/>
            <person name="Kuo A."/>
            <person name="Mitros T."/>
            <person name="Fritz-Laylin L.K."/>
            <person name="Hellsten U."/>
            <person name="Chapman J."/>
            <person name="Simakov O."/>
            <person name="Rensing S.A."/>
            <person name="Terry A."/>
            <person name="Pangilinan J."/>
            <person name="Kapitonov V."/>
            <person name="Jurka J."/>
            <person name="Salamov A."/>
            <person name="Shapiro H."/>
            <person name="Schmutz J."/>
            <person name="Grimwood J."/>
            <person name="Lindquist E."/>
            <person name="Lucas S."/>
            <person name="Grigoriev I.V."/>
            <person name="Schmitt R."/>
            <person name="Kirk D."/>
            <person name="Rokhsar D.S."/>
        </authorList>
    </citation>
    <scope>NUCLEOTIDE SEQUENCE [LARGE SCALE GENOMIC DNA]</scope>
    <source>
        <strain evidence="2">f. Nagariensis / Eve</strain>
    </source>
</reference>
<proteinExistence type="predicted"/>
<dbReference type="EMBL" id="GL378356">
    <property type="protein sequence ID" value="EFJ45674.1"/>
    <property type="molecule type" value="Genomic_DNA"/>
</dbReference>
<organism evidence="2">
    <name type="scientific">Volvox carteri f. nagariensis</name>
    <dbReference type="NCBI Taxonomy" id="3068"/>
    <lineage>
        <taxon>Eukaryota</taxon>
        <taxon>Viridiplantae</taxon>
        <taxon>Chlorophyta</taxon>
        <taxon>core chlorophytes</taxon>
        <taxon>Chlorophyceae</taxon>
        <taxon>CS clade</taxon>
        <taxon>Chlamydomonadales</taxon>
        <taxon>Volvocaceae</taxon>
        <taxon>Volvox</taxon>
    </lineage>
</organism>
<evidence type="ECO:0000313" key="1">
    <source>
        <dbReference type="EMBL" id="EFJ45674.1"/>
    </source>
</evidence>
<dbReference type="GeneID" id="9622381"/>
<evidence type="ECO:0000313" key="2">
    <source>
        <dbReference type="Proteomes" id="UP000001058"/>
    </source>
</evidence>
<dbReference type="Proteomes" id="UP000001058">
    <property type="component" value="Unassembled WGS sequence"/>
</dbReference>
<sequence>MTVDLYYDRQDISFQGIKLTAANYTFCYTKRFLLVFALLQQDPCGGRLAVNVERECADSHELARQSPPLQAQPPQSMCRPPFLASGATCRCANCDGGHPIHCLHIVPGWEAAPVRAAGAHASPSPITQSLLSCWTGHSLRLHYLRSFWMTGSMESESVFTAGSCTIAVSGAVHGPLAPLALLFTSRVGGVEVKQALCGQLEFTDEVGSKDSCEVEMK</sequence>
<accession>D8U3V2</accession>